<dbReference type="CDD" id="cd04157">
    <property type="entry name" value="Arl6"/>
    <property type="match status" value="1"/>
</dbReference>
<dbReference type="NCBIfam" id="TIGR00231">
    <property type="entry name" value="small_GTP"/>
    <property type="match status" value="1"/>
</dbReference>
<evidence type="ECO:0000256" key="2">
    <source>
        <dbReference type="ARBA" id="ARBA00004430"/>
    </source>
</evidence>
<evidence type="ECO:0000256" key="14">
    <source>
        <dbReference type="ARBA" id="ARBA00023273"/>
    </source>
</evidence>
<keyword evidence="17" id="KW-0479">Metal-binding</keyword>
<dbReference type="InterPro" id="IPR041839">
    <property type="entry name" value="Arl6"/>
</dbReference>
<evidence type="ECO:0000256" key="8">
    <source>
        <dbReference type="ARBA" id="ARBA00022707"/>
    </source>
</evidence>
<dbReference type="InterPro" id="IPR006689">
    <property type="entry name" value="Small_GTPase_ARF/SAR"/>
</dbReference>
<dbReference type="PRINTS" id="PR00328">
    <property type="entry name" value="SAR1GTPBP"/>
</dbReference>
<gene>
    <name evidence="18" type="ORF">ONB1V03_LOCUS13250</name>
</gene>
<keyword evidence="17" id="KW-0460">Magnesium</keyword>
<keyword evidence="10" id="KW-0970">Cilium biogenesis/degradation</keyword>
<dbReference type="EMBL" id="CAJPVJ010011441">
    <property type="protein sequence ID" value="CAG2173801.1"/>
    <property type="molecule type" value="Genomic_DNA"/>
</dbReference>
<evidence type="ECO:0000256" key="12">
    <source>
        <dbReference type="ARBA" id="ARBA00023136"/>
    </source>
</evidence>
<feature type="binding site" evidence="17">
    <location>
        <position position="31"/>
    </location>
    <ligand>
        <name>Mg(2+)</name>
        <dbReference type="ChEBI" id="CHEBI:18420"/>
    </ligand>
</feature>
<dbReference type="InterPro" id="IPR024156">
    <property type="entry name" value="Small_GTPase_ARF"/>
</dbReference>
<comment type="similarity">
    <text evidence="4">Belongs to the small GTPase superfamily. Arf family.</text>
</comment>
<dbReference type="SUPFAM" id="SSF52540">
    <property type="entry name" value="P-loop containing nucleoside triphosphate hydrolases"/>
    <property type="match status" value="1"/>
</dbReference>
<feature type="binding site" evidence="16">
    <location>
        <position position="72"/>
    </location>
    <ligand>
        <name>GTP</name>
        <dbReference type="ChEBI" id="CHEBI:37565"/>
    </ligand>
</feature>
<keyword evidence="13" id="KW-0206">Cytoskeleton</keyword>
<organism evidence="18">
    <name type="scientific">Oppiella nova</name>
    <dbReference type="NCBI Taxonomy" id="334625"/>
    <lineage>
        <taxon>Eukaryota</taxon>
        <taxon>Metazoa</taxon>
        <taxon>Ecdysozoa</taxon>
        <taxon>Arthropoda</taxon>
        <taxon>Chelicerata</taxon>
        <taxon>Arachnida</taxon>
        <taxon>Acari</taxon>
        <taxon>Acariformes</taxon>
        <taxon>Sarcoptiformes</taxon>
        <taxon>Oribatida</taxon>
        <taxon>Brachypylina</taxon>
        <taxon>Oppioidea</taxon>
        <taxon>Oppiidae</taxon>
        <taxon>Oppiella</taxon>
    </lineage>
</organism>
<feature type="binding site" evidence="17">
    <location>
        <position position="50"/>
    </location>
    <ligand>
        <name>Mg(2+)</name>
        <dbReference type="ChEBI" id="CHEBI:18420"/>
    </ligand>
</feature>
<keyword evidence="9 16" id="KW-0547">Nucleotide-binding</keyword>
<dbReference type="OrthoDB" id="442317at2759"/>
<evidence type="ECO:0000256" key="17">
    <source>
        <dbReference type="PIRSR" id="PIRSR606689-2"/>
    </source>
</evidence>
<keyword evidence="7" id="KW-0963">Cytoplasm</keyword>
<accession>A0A7R9QSI8</accession>
<evidence type="ECO:0000256" key="5">
    <source>
        <dbReference type="ARBA" id="ARBA00019766"/>
    </source>
</evidence>
<dbReference type="FunFam" id="3.40.50.300:FF:000457">
    <property type="entry name" value="ADP-ribosylation factor-like protein 6"/>
    <property type="match status" value="1"/>
</dbReference>
<dbReference type="Proteomes" id="UP000728032">
    <property type="component" value="Unassembled WGS sequence"/>
</dbReference>
<dbReference type="PROSITE" id="PS51417">
    <property type="entry name" value="ARF"/>
    <property type="match status" value="1"/>
</dbReference>
<reference evidence="18" key="1">
    <citation type="submission" date="2020-11" db="EMBL/GenBank/DDBJ databases">
        <authorList>
            <person name="Tran Van P."/>
        </authorList>
    </citation>
    <scope>NUCLEOTIDE SEQUENCE</scope>
</reference>
<evidence type="ECO:0000256" key="16">
    <source>
        <dbReference type="PIRSR" id="PIRSR606689-1"/>
    </source>
</evidence>
<evidence type="ECO:0000313" key="19">
    <source>
        <dbReference type="Proteomes" id="UP000728032"/>
    </source>
</evidence>
<dbReference type="SMART" id="SM00175">
    <property type="entry name" value="RAB"/>
    <property type="match status" value="1"/>
</dbReference>
<keyword evidence="11 16" id="KW-0342">GTP-binding</keyword>
<dbReference type="GO" id="GO:0046872">
    <property type="term" value="F:metal ion binding"/>
    <property type="evidence" value="ECO:0007669"/>
    <property type="project" value="UniProtKB-KW"/>
</dbReference>
<evidence type="ECO:0000256" key="1">
    <source>
        <dbReference type="ARBA" id="ARBA00004120"/>
    </source>
</evidence>
<dbReference type="InterPro" id="IPR027417">
    <property type="entry name" value="P-loop_NTPase"/>
</dbReference>
<sequence>MAFFTKLLTLLGFKKREANILVVGLDNSGKTTIMNHFKPPEEKTSEIVPTVGFNVEKFKIKNLTFTAFDMSGQGRYRNLWEHYYKGVEGIIFVIDSSDSLRLVVAKDELEMMLKHTDIASKPSIPILFFANKMDLKESLSSVKISQTLGLDQFKNKAWHIQASNAMTGEGLMDGVEWLSEQLMQQNK</sequence>
<evidence type="ECO:0000256" key="6">
    <source>
        <dbReference type="ARBA" id="ARBA00022475"/>
    </source>
</evidence>
<dbReference type="AlphaFoldDB" id="A0A7R9QSI8"/>
<keyword evidence="12" id="KW-0472">Membrane</keyword>
<dbReference type="GO" id="GO:0030030">
    <property type="term" value="P:cell projection organization"/>
    <property type="evidence" value="ECO:0007669"/>
    <property type="project" value="UniProtKB-KW"/>
</dbReference>
<evidence type="ECO:0000256" key="11">
    <source>
        <dbReference type="ARBA" id="ARBA00023134"/>
    </source>
</evidence>
<dbReference type="SMART" id="SM00178">
    <property type="entry name" value="SAR"/>
    <property type="match status" value="1"/>
</dbReference>
<dbReference type="Pfam" id="PF00025">
    <property type="entry name" value="Arf"/>
    <property type="match status" value="1"/>
</dbReference>
<dbReference type="Gene3D" id="3.40.50.300">
    <property type="entry name" value="P-loop containing nucleotide triphosphate hydrolases"/>
    <property type="match status" value="1"/>
</dbReference>
<evidence type="ECO:0000256" key="10">
    <source>
        <dbReference type="ARBA" id="ARBA00022794"/>
    </source>
</evidence>
<dbReference type="GO" id="GO:0016192">
    <property type="term" value="P:vesicle-mediated transport"/>
    <property type="evidence" value="ECO:0007669"/>
    <property type="project" value="UniProtKB-ARBA"/>
</dbReference>
<protein>
    <recommendedName>
        <fullName evidence="5">ADP-ribosylation factor-like protein 6</fullName>
    </recommendedName>
</protein>
<feature type="binding site" evidence="16">
    <location>
        <begin position="131"/>
        <end position="134"/>
    </location>
    <ligand>
        <name>GTP</name>
        <dbReference type="ChEBI" id="CHEBI:37565"/>
    </ligand>
</feature>
<evidence type="ECO:0000313" key="18">
    <source>
        <dbReference type="EMBL" id="CAD7656614.1"/>
    </source>
</evidence>
<name>A0A7R9QSI8_9ACAR</name>
<dbReference type="PROSITE" id="PS51419">
    <property type="entry name" value="RAB"/>
    <property type="match status" value="1"/>
</dbReference>
<keyword evidence="14" id="KW-0966">Cell projection</keyword>
<dbReference type="GO" id="GO:0060170">
    <property type="term" value="C:ciliary membrane"/>
    <property type="evidence" value="ECO:0007669"/>
    <property type="project" value="UniProtKB-SubCell"/>
</dbReference>
<evidence type="ECO:0000256" key="3">
    <source>
        <dbReference type="ARBA" id="ARBA00004522"/>
    </source>
</evidence>
<keyword evidence="8" id="KW-0519">Myristate</keyword>
<evidence type="ECO:0000256" key="4">
    <source>
        <dbReference type="ARBA" id="ARBA00010290"/>
    </source>
</evidence>
<dbReference type="PROSITE" id="PS51422">
    <property type="entry name" value="SAR1"/>
    <property type="match status" value="1"/>
</dbReference>
<keyword evidence="15" id="KW-0449">Lipoprotein</keyword>
<evidence type="ECO:0000256" key="15">
    <source>
        <dbReference type="ARBA" id="ARBA00023288"/>
    </source>
</evidence>
<dbReference type="PANTHER" id="PTHR11711">
    <property type="entry name" value="ADP RIBOSYLATION FACTOR-RELATED"/>
    <property type="match status" value="1"/>
</dbReference>
<dbReference type="GO" id="GO:0005930">
    <property type="term" value="C:axoneme"/>
    <property type="evidence" value="ECO:0007669"/>
    <property type="project" value="UniProtKB-SubCell"/>
</dbReference>
<keyword evidence="6" id="KW-1003">Cell membrane</keyword>
<dbReference type="InterPro" id="IPR005225">
    <property type="entry name" value="Small_GTP-bd"/>
</dbReference>
<keyword evidence="19" id="KW-1185">Reference proteome</keyword>
<dbReference type="GO" id="GO:0003924">
    <property type="term" value="F:GTPase activity"/>
    <property type="evidence" value="ECO:0007669"/>
    <property type="project" value="InterPro"/>
</dbReference>
<dbReference type="EMBL" id="OC926266">
    <property type="protein sequence ID" value="CAD7656614.1"/>
    <property type="molecule type" value="Genomic_DNA"/>
</dbReference>
<dbReference type="GO" id="GO:0051649">
    <property type="term" value="P:establishment of localization in cell"/>
    <property type="evidence" value="ECO:0007669"/>
    <property type="project" value="UniProtKB-ARBA"/>
</dbReference>
<comment type="subcellular location">
    <subcellularLocation>
        <location evidence="3">Cell projection</location>
        <location evidence="3">Cilium membrane</location>
        <topology evidence="3">Peripheral membrane protein</topology>
        <orientation evidence="3">Cytoplasmic side</orientation>
    </subcellularLocation>
    <subcellularLocation>
        <location evidence="2">Cytoplasm</location>
        <location evidence="2">Cytoskeleton</location>
        <location evidence="2">Cilium axoneme</location>
    </subcellularLocation>
    <subcellularLocation>
        <location evidence="1">Cytoplasm</location>
        <location evidence="1">Cytoskeleton</location>
        <location evidence="1">Cilium basal body</location>
    </subcellularLocation>
</comment>
<feature type="binding site" evidence="16">
    <location>
        <begin position="24"/>
        <end position="31"/>
    </location>
    <ligand>
        <name>GTP</name>
        <dbReference type="ChEBI" id="CHEBI:37565"/>
    </ligand>
</feature>
<evidence type="ECO:0000256" key="7">
    <source>
        <dbReference type="ARBA" id="ARBA00022490"/>
    </source>
</evidence>
<dbReference type="GO" id="GO:0005525">
    <property type="term" value="F:GTP binding"/>
    <property type="evidence" value="ECO:0007669"/>
    <property type="project" value="UniProtKB-KW"/>
</dbReference>
<evidence type="ECO:0000256" key="13">
    <source>
        <dbReference type="ARBA" id="ARBA00023212"/>
    </source>
</evidence>
<dbReference type="SMART" id="SM00177">
    <property type="entry name" value="ARF"/>
    <property type="match status" value="1"/>
</dbReference>
<evidence type="ECO:0000256" key="9">
    <source>
        <dbReference type="ARBA" id="ARBA00022741"/>
    </source>
</evidence>
<proteinExistence type="inferred from homology"/>